<name>A0ABQ7QCG8_PLUXY</name>
<evidence type="ECO:0000313" key="2">
    <source>
        <dbReference type="Proteomes" id="UP000823941"/>
    </source>
</evidence>
<feature type="non-terminal residue" evidence="1">
    <location>
        <position position="87"/>
    </location>
</feature>
<comment type="caution">
    <text evidence="1">The sequence shown here is derived from an EMBL/GenBank/DDBJ whole genome shotgun (WGS) entry which is preliminary data.</text>
</comment>
<accession>A0ABQ7QCG8</accession>
<evidence type="ECO:0000313" key="1">
    <source>
        <dbReference type="EMBL" id="KAG7302927.1"/>
    </source>
</evidence>
<organism evidence="1 2">
    <name type="scientific">Plutella xylostella</name>
    <name type="common">Diamondback moth</name>
    <name type="synonym">Plutella maculipennis</name>
    <dbReference type="NCBI Taxonomy" id="51655"/>
    <lineage>
        <taxon>Eukaryota</taxon>
        <taxon>Metazoa</taxon>
        <taxon>Ecdysozoa</taxon>
        <taxon>Arthropoda</taxon>
        <taxon>Hexapoda</taxon>
        <taxon>Insecta</taxon>
        <taxon>Pterygota</taxon>
        <taxon>Neoptera</taxon>
        <taxon>Endopterygota</taxon>
        <taxon>Lepidoptera</taxon>
        <taxon>Glossata</taxon>
        <taxon>Ditrysia</taxon>
        <taxon>Yponomeutoidea</taxon>
        <taxon>Plutellidae</taxon>
        <taxon>Plutella</taxon>
    </lineage>
</organism>
<reference evidence="1 2" key="1">
    <citation type="submission" date="2021-06" db="EMBL/GenBank/DDBJ databases">
        <title>A haploid diamondback moth (Plutella xylostella L.) genome assembly resolves 31 chromosomes and identifies a diamide resistance mutation.</title>
        <authorList>
            <person name="Ward C.M."/>
            <person name="Perry K.D."/>
            <person name="Baker G."/>
            <person name="Powis K."/>
            <person name="Heckel D.G."/>
            <person name="Baxter S.W."/>
        </authorList>
    </citation>
    <scope>NUCLEOTIDE SEQUENCE [LARGE SCALE GENOMIC DNA]</scope>
    <source>
        <strain evidence="1 2">LV</strain>
        <tissue evidence="1">Single pupa</tissue>
    </source>
</reference>
<keyword evidence="2" id="KW-1185">Reference proteome</keyword>
<sequence length="87" mass="10387">MNGDLYTPLAWKHRLRNSLNVTPIHRKVGAIFVKRKPERQLVKTVKHTFQNALAWPIKYQMRDVIGVNEPRRKELDVDVVRRSRRIM</sequence>
<dbReference type="EMBL" id="JAHIBW010000017">
    <property type="protein sequence ID" value="KAG7302927.1"/>
    <property type="molecule type" value="Genomic_DNA"/>
</dbReference>
<protein>
    <submittedName>
        <fullName evidence="1">Uncharacterized protein</fullName>
    </submittedName>
</protein>
<gene>
    <name evidence="1" type="ORF">JYU34_012920</name>
</gene>
<proteinExistence type="predicted"/>
<dbReference type="Proteomes" id="UP000823941">
    <property type="component" value="Chromosome 17"/>
</dbReference>